<sequence length="448" mass="47924">MTAKQCLEVRIMNITWIPRTQKCSSGAVSRFRAGIGVALATLACSLTGSVADAQLLKSLQHEGQSFQVVPASEMSSLLPGPLSNLDSEIAQVGCNSGSCSTGQCSTGECGNGQCTGQCGGNCNGAGYGGYGGAPCMSCPTCDPFCYGRVEALLMRREDLSRFTRSREFSMDEYDFELAPRVTIGTVPDCVSGTEVSFTGPINWNMSNSAAGVTGSTFLSERVPAVLLGSALADQDIGFTFLYDPEATGPADDPSDPIAFQSQRYESTYWSAEASRTSVAWDIAKLLFGARYISFEEEYRYTASNGAAPADNGYIYADTQNDLIGLQVGLDMYSPVCRFGSTYLRARAGGYWNLSEATAVVDDQDERLYAMRDDDGDFAYMIELSNGVNYQVGELLSLHAGTELWYLGQVATAEDHIPSIVGARAPVQSLDAGDDVLFVGFSVGATMKY</sequence>
<dbReference type="Proteomes" id="UP000011885">
    <property type="component" value="Unassembled WGS sequence"/>
</dbReference>
<comment type="caution">
    <text evidence="1">The sequence shown here is derived from an EMBL/GenBank/DDBJ whole genome shotgun (WGS) entry which is preliminary data.</text>
</comment>
<proteinExistence type="predicted"/>
<organism evidence="1 2">
    <name type="scientific">Rhodopirellula sallentina SM41</name>
    <dbReference type="NCBI Taxonomy" id="1263870"/>
    <lineage>
        <taxon>Bacteria</taxon>
        <taxon>Pseudomonadati</taxon>
        <taxon>Planctomycetota</taxon>
        <taxon>Planctomycetia</taxon>
        <taxon>Pirellulales</taxon>
        <taxon>Pirellulaceae</taxon>
        <taxon>Rhodopirellula</taxon>
    </lineage>
</organism>
<evidence type="ECO:0000313" key="2">
    <source>
        <dbReference type="Proteomes" id="UP000011885"/>
    </source>
</evidence>
<gene>
    <name evidence="1" type="ORF">RSSM_01951</name>
</gene>
<dbReference type="PATRIC" id="fig|1263870.3.peg.2083"/>
<reference evidence="1 2" key="1">
    <citation type="journal article" date="2013" name="Mar. Genomics">
        <title>Expression of sulfatases in Rhodopirellula baltica and the diversity of sulfatases in the genus Rhodopirellula.</title>
        <authorList>
            <person name="Wegner C.E."/>
            <person name="Richter-Heitmann T."/>
            <person name="Klindworth A."/>
            <person name="Klockow C."/>
            <person name="Richter M."/>
            <person name="Achstetter T."/>
            <person name="Glockner F.O."/>
            <person name="Harder J."/>
        </authorList>
    </citation>
    <scope>NUCLEOTIDE SEQUENCE [LARGE SCALE GENOMIC DNA]</scope>
    <source>
        <strain evidence="1 2">SM41</strain>
    </source>
</reference>
<dbReference type="AlphaFoldDB" id="M5UKS9"/>
<dbReference type="EMBL" id="ANOH01000136">
    <property type="protein sequence ID" value="EMI56618.1"/>
    <property type="molecule type" value="Genomic_DNA"/>
</dbReference>
<protein>
    <submittedName>
        <fullName evidence="1">Signal peptide protein</fullName>
    </submittedName>
</protein>
<evidence type="ECO:0000313" key="1">
    <source>
        <dbReference type="EMBL" id="EMI56618.1"/>
    </source>
</evidence>
<name>M5UKS9_9BACT</name>
<keyword evidence="2" id="KW-1185">Reference proteome</keyword>
<accession>M5UKS9</accession>